<accession>A0A016TK57</accession>
<feature type="compositionally biased region" description="Basic and acidic residues" evidence="1">
    <location>
        <begin position="712"/>
        <end position="767"/>
    </location>
</feature>
<name>A0A016TK57_9BILA</name>
<feature type="compositionally biased region" description="Low complexity" evidence="1">
    <location>
        <begin position="91"/>
        <end position="104"/>
    </location>
</feature>
<feature type="compositionally biased region" description="Basic and acidic residues" evidence="1">
    <location>
        <begin position="903"/>
        <end position="923"/>
    </location>
</feature>
<feature type="compositionally biased region" description="Basic and acidic residues" evidence="1">
    <location>
        <begin position="938"/>
        <end position="948"/>
    </location>
</feature>
<dbReference type="InterPro" id="IPR053920">
    <property type="entry name" value="Treslin_STD"/>
</dbReference>
<evidence type="ECO:0000256" key="1">
    <source>
        <dbReference type="SAM" id="MobiDB-lite"/>
    </source>
</evidence>
<feature type="compositionally biased region" description="Basic residues" evidence="1">
    <location>
        <begin position="406"/>
        <end position="416"/>
    </location>
</feature>
<dbReference type="EMBL" id="JARK01001432">
    <property type="protein sequence ID" value="EYC03080.1"/>
    <property type="molecule type" value="Genomic_DNA"/>
</dbReference>
<feature type="compositionally biased region" description="Basic and acidic residues" evidence="1">
    <location>
        <begin position="780"/>
        <end position="800"/>
    </location>
</feature>
<evidence type="ECO:0000259" key="2">
    <source>
        <dbReference type="Pfam" id="PF21855"/>
    </source>
</evidence>
<evidence type="ECO:0000313" key="4">
    <source>
        <dbReference type="Proteomes" id="UP000024635"/>
    </source>
</evidence>
<feature type="compositionally biased region" description="Basic and acidic residues" evidence="1">
    <location>
        <begin position="863"/>
        <end position="893"/>
    </location>
</feature>
<feature type="compositionally biased region" description="Basic and acidic residues" evidence="1">
    <location>
        <begin position="424"/>
        <end position="434"/>
    </location>
</feature>
<feature type="compositionally biased region" description="Polar residues" evidence="1">
    <location>
        <begin position="516"/>
        <end position="529"/>
    </location>
</feature>
<protein>
    <recommendedName>
        <fullName evidence="2">Treslin STD domain-containing protein</fullName>
    </recommendedName>
</protein>
<dbReference type="Proteomes" id="UP000024635">
    <property type="component" value="Unassembled WGS sequence"/>
</dbReference>
<feature type="compositionally biased region" description="Basic and acidic residues" evidence="1">
    <location>
        <begin position="809"/>
        <end position="845"/>
    </location>
</feature>
<feature type="domain" description="Treslin STD" evidence="2">
    <location>
        <begin position="181"/>
        <end position="319"/>
    </location>
</feature>
<dbReference type="AlphaFoldDB" id="A0A016TK57"/>
<organism evidence="3 4">
    <name type="scientific">Ancylostoma ceylanicum</name>
    <dbReference type="NCBI Taxonomy" id="53326"/>
    <lineage>
        <taxon>Eukaryota</taxon>
        <taxon>Metazoa</taxon>
        <taxon>Ecdysozoa</taxon>
        <taxon>Nematoda</taxon>
        <taxon>Chromadorea</taxon>
        <taxon>Rhabditida</taxon>
        <taxon>Rhabditina</taxon>
        <taxon>Rhabditomorpha</taxon>
        <taxon>Strongyloidea</taxon>
        <taxon>Ancylostomatidae</taxon>
        <taxon>Ancylostomatinae</taxon>
        <taxon>Ancylostoma</taxon>
    </lineage>
</organism>
<dbReference type="Pfam" id="PF21855">
    <property type="entry name" value="Treslin_STD"/>
    <property type="match status" value="1"/>
</dbReference>
<keyword evidence="4" id="KW-1185">Reference proteome</keyword>
<reference evidence="4" key="1">
    <citation type="journal article" date="2015" name="Nat. Genet.">
        <title>The genome and transcriptome of the zoonotic hookworm Ancylostoma ceylanicum identify infection-specific gene families.</title>
        <authorList>
            <person name="Schwarz E.M."/>
            <person name="Hu Y."/>
            <person name="Antoshechkin I."/>
            <person name="Miller M.M."/>
            <person name="Sternberg P.W."/>
            <person name="Aroian R.V."/>
        </authorList>
    </citation>
    <scope>NUCLEOTIDE SEQUENCE</scope>
    <source>
        <strain evidence="4">HY135</strain>
    </source>
</reference>
<gene>
    <name evidence="3" type="primary">Acey_s0096.g2927</name>
    <name evidence="3" type="synonym">Acey-ZK484.4</name>
    <name evidence="3" type="ORF">Y032_0096g2927</name>
</gene>
<comment type="caution">
    <text evidence="3">The sequence shown here is derived from an EMBL/GenBank/DDBJ whole genome shotgun (WGS) entry which is preliminary data.</text>
</comment>
<feature type="region of interest" description="Disordered" evidence="1">
    <location>
        <begin position="84"/>
        <end position="109"/>
    </location>
</feature>
<evidence type="ECO:0000313" key="3">
    <source>
        <dbReference type="EMBL" id="EYC03080.1"/>
    </source>
</evidence>
<feature type="compositionally biased region" description="Basic and acidic residues" evidence="1">
    <location>
        <begin position="530"/>
        <end position="541"/>
    </location>
</feature>
<dbReference type="OrthoDB" id="5812172at2759"/>
<feature type="region of interest" description="Disordered" evidence="1">
    <location>
        <begin position="693"/>
        <end position="959"/>
    </location>
</feature>
<feature type="region of interest" description="Disordered" evidence="1">
    <location>
        <begin position="365"/>
        <end position="440"/>
    </location>
</feature>
<feature type="compositionally biased region" description="Polar residues" evidence="1">
    <location>
        <begin position="392"/>
        <end position="405"/>
    </location>
</feature>
<proteinExistence type="predicted"/>
<feature type="compositionally biased region" description="Low complexity" evidence="1">
    <location>
        <begin position="576"/>
        <end position="594"/>
    </location>
</feature>
<feature type="region of interest" description="Disordered" evidence="1">
    <location>
        <begin position="500"/>
        <end position="597"/>
    </location>
</feature>
<sequence>MGEVSQASFADVTFALIQKVSPRKIKRSDIPNEAFHALREMVSNELSSIPSPHFVAALPSGASSNGNLSEAIVEPIRPNFGLFEDEDSRMSGCESSEGSQSQFSIDDEPGRSLAKSRVVGYSSSASSLSQLTSPPKAFKQSTRARRLTELRAARRKAVETDETHLFGCSEEDLPAVFGKWYDGLLDAGEPLVKCYQLVVNSLKKFFVTNTFGNAVETMVGDFLKTHVIRSCAELNRQYEGSTTDGERRLRETQLQVLLEMYASYLDQNGPSRVAEIVRKMRIIYFVANAARMRTFLEEQVADNFVHLLPKTVAEIFDELCIQLPHDLEEYDSVWNKDDDLSFPLFNQKGGNSAQLQQLDQLIEEVQAPEEEPANGKVKGSKKKPDREVEVVQTPSEDASQSPSRKTSQRKSSRLHAPRTIPETPEEKLREKVKEDEEPEVVKATPMAKVCGNPRRRHSRISELVRISEERAKIPRAAAIASAKACKAIIQASQGVMPTTRDSLLGLHTPSPRPQRAKSNLLSKFTNTVNKDAKNKEAEEVPMRVLRSSSTSHNTPPKRPADSKPSSSEPPEKKTRPSSTAPPSVSTPTTPNPNVGIDEILGKEQLTRFQRRVEEINKIKELDESVVYYEPLLRRTSLYDEEVVSPPNGKMQQNRTRRVITPSAAAHLAHTLLNVDNDTPLEVWKLPRNLASPEKMPRMACMRGGTNTDDNPGEPRRSKRQRIDLTSEEGFDRHELERALRQSLEEERLREREKPTKKNTKQKAEKAKPAVRPPVKKRKAKESESEAHESGEEESKTDAKKVKTSPPNRRSLDQKKPPVVKKEKVEPAKKTKEQDTKQDTKQDSKPDTSLSPASAKSKKQAAPKKSEETTESPKKDLKKDDDKVAENKKSEEYPAKQSTPKKPPPKEKQEKQGSAKKKPEEKEPAPPAAPPANEAVAEESQKDKPEAAEQPRIPPPYRIPSRASDLITLLACAKEVLGDHEYTSDHE</sequence>
<dbReference type="STRING" id="53326.A0A016TK57"/>